<sequence>MLVANRTLRELQLDNNEIGDPGAIAIAESLEPNQVLQQLWLPENPITEAAIMKFAEYLEVNTGIQNLGLSFNGGPDSACVEALRRAKRKRLERQRVQRRPDDWSVPAPAKMSSRSAAQGDEAAGSPRSSRLSSRSAFDAAIGSARGAAAEAGAGAFLGLDQMPADVSEAVIGEIHELEADLNNRLLVWELPQQSARTPRSSRAFAPAVTEGDSDSSGAPKVEEGDSDSSGGGDIQGCAGVFVDSDSDGGN</sequence>
<dbReference type="EMBL" id="CAUYUJ010020994">
    <property type="protein sequence ID" value="CAK0901901.1"/>
    <property type="molecule type" value="Genomic_DNA"/>
</dbReference>
<dbReference type="InterPro" id="IPR032675">
    <property type="entry name" value="LRR_dom_sf"/>
</dbReference>
<feature type="region of interest" description="Disordered" evidence="1">
    <location>
        <begin position="91"/>
        <end position="133"/>
    </location>
</feature>
<dbReference type="InterPro" id="IPR001611">
    <property type="entry name" value="Leu-rich_rpt"/>
</dbReference>
<proteinExistence type="predicted"/>
<name>A0ABN9XU02_9DINO</name>
<dbReference type="SUPFAM" id="SSF52047">
    <property type="entry name" value="RNI-like"/>
    <property type="match status" value="1"/>
</dbReference>
<gene>
    <name evidence="2" type="ORF">PCOR1329_LOCUS78692</name>
</gene>
<dbReference type="PANTHER" id="PTHR24114">
    <property type="entry name" value="LEUCINE RICH REPEAT FAMILY PROTEIN"/>
    <property type="match status" value="1"/>
</dbReference>
<comment type="caution">
    <text evidence="2">The sequence shown here is derived from an EMBL/GenBank/DDBJ whole genome shotgun (WGS) entry which is preliminary data.</text>
</comment>
<dbReference type="PANTHER" id="PTHR24114:SF2">
    <property type="entry name" value="F-BOX DOMAIN-CONTAINING PROTEIN-RELATED"/>
    <property type="match status" value="1"/>
</dbReference>
<evidence type="ECO:0000313" key="2">
    <source>
        <dbReference type="EMBL" id="CAK0901901.1"/>
    </source>
</evidence>
<feature type="region of interest" description="Disordered" evidence="1">
    <location>
        <begin position="193"/>
        <end position="250"/>
    </location>
</feature>
<protein>
    <submittedName>
        <fullName evidence="2">Uncharacterized protein</fullName>
    </submittedName>
</protein>
<keyword evidence="3" id="KW-1185">Reference proteome</keyword>
<dbReference type="Pfam" id="PF13516">
    <property type="entry name" value="LRR_6"/>
    <property type="match status" value="1"/>
</dbReference>
<dbReference type="InterPro" id="IPR052394">
    <property type="entry name" value="LRR-containing"/>
</dbReference>
<evidence type="ECO:0000313" key="3">
    <source>
        <dbReference type="Proteomes" id="UP001189429"/>
    </source>
</evidence>
<reference evidence="2" key="1">
    <citation type="submission" date="2023-10" db="EMBL/GenBank/DDBJ databases">
        <authorList>
            <person name="Chen Y."/>
            <person name="Shah S."/>
            <person name="Dougan E. K."/>
            <person name="Thang M."/>
            <person name="Chan C."/>
        </authorList>
    </citation>
    <scope>NUCLEOTIDE SEQUENCE [LARGE SCALE GENOMIC DNA]</scope>
</reference>
<organism evidence="2 3">
    <name type="scientific">Prorocentrum cordatum</name>
    <dbReference type="NCBI Taxonomy" id="2364126"/>
    <lineage>
        <taxon>Eukaryota</taxon>
        <taxon>Sar</taxon>
        <taxon>Alveolata</taxon>
        <taxon>Dinophyceae</taxon>
        <taxon>Prorocentrales</taxon>
        <taxon>Prorocentraceae</taxon>
        <taxon>Prorocentrum</taxon>
    </lineage>
</organism>
<dbReference type="SMART" id="SM00368">
    <property type="entry name" value="LRR_RI"/>
    <property type="match status" value="2"/>
</dbReference>
<dbReference type="Gene3D" id="3.80.10.10">
    <property type="entry name" value="Ribonuclease Inhibitor"/>
    <property type="match status" value="1"/>
</dbReference>
<dbReference type="Proteomes" id="UP001189429">
    <property type="component" value="Unassembled WGS sequence"/>
</dbReference>
<feature type="compositionally biased region" description="Basic and acidic residues" evidence="1">
    <location>
        <begin position="93"/>
        <end position="102"/>
    </location>
</feature>
<feature type="compositionally biased region" description="Low complexity" evidence="1">
    <location>
        <begin position="122"/>
        <end position="133"/>
    </location>
</feature>
<accession>A0ABN9XU02</accession>
<evidence type="ECO:0000256" key="1">
    <source>
        <dbReference type="SAM" id="MobiDB-lite"/>
    </source>
</evidence>